<organism evidence="2 3">
    <name type="scientific">Batrachochytrium salamandrivorans</name>
    <dbReference type="NCBI Taxonomy" id="1357716"/>
    <lineage>
        <taxon>Eukaryota</taxon>
        <taxon>Fungi</taxon>
        <taxon>Fungi incertae sedis</taxon>
        <taxon>Chytridiomycota</taxon>
        <taxon>Chytridiomycota incertae sedis</taxon>
        <taxon>Chytridiomycetes</taxon>
        <taxon>Rhizophydiales</taxon>
        <taxon>Rhizophydiales incertae sedis</taxon>
        <taxon>Batrachochytrium</taxon>
    </lineage>
</organism>
<feature type="region of interest" description="Disordered" evidence="1">
    <location>
        <begin position="401"/>
        <end position="461"/>
    </location>
</feature>
<feature type="region of interest" description="Disordered" evidence="1">
    <location>
        <begin position="30"/>
        <end position="196"/>
    </location>
</feature>
<keyword evidence="3" id="KW-1185">Reference proteome</keyword>
<reference evidence="2 3" key="1">
    <citation type="submission" date="2021-02" db="EMBL/GenBank/DDBJ databases">
        <title>Variation within the Batrachochytrium salamandrivorans European outbreak.</title>
        <authorList>
            <person name="Kelly M."/>
            <person name="Pasmans F."/>
            <person name="Shea T.P."/>
            <person name="Munoz J.F."/>
            <person name="Carranza S."/>
            <person name="Cuomo C.A."/>
            <person name="Martel A."/>
        </authorList>
    </citation>
    <scope>NUCLEOTIDE SEQUENCE [LARGE SCALE GENOMIC DNA]</scope>
    <source>
        <strain evidence="2 3">AMFP18/2</strain>
    </source>
</reference>
<comment type="caution">
    <text evidence="2">The sequence shown here is derived from an EMBL/GenBank/DDBJ whole genome shotgun (WGS) entry which is preliminary data.</text>
</comment>
<name>A0ABQ8FHX3_9FUNG</name>
<sequence>MASQLRLLSWSIQTLQLPFPRYVRYASSTPYKGMSLGSRSVPSKSTPAHGASKRTGTRLANSHSLKQPREKSVNDQISQRFRGKSVNDQISQRFRGKSVNDQISQRFRGKSVNDQASQRPRERSVNSQVSQRPRERSVNSQASQRPRERSVNGQASQRPREKSPYADSSSHDHNLKSSKSGNTNRKTSRSSGSSRVSTYAAVAAKKSYEQLADIKLPLTMPWKKDDMDPLDALDKFPVSMRYSTHKDNSAQENYQAAIDELSSKPQTSISLNKYLFLLSSPHNRILPEDLLWKAYTGFIVSASERFTILPVHLDHALTHLLKQVIVTPDIADILNLSLAPIPPLSDSIKSKILLILDDYSEMGFAPTPAVWSARIIIAVCEGDYALSQDYYRQAHLRLSENSQSDVPHELETHTHHPQTTNSLDPEPSEPISFAPLLTEPSPRDSAILGNSPKESESDNVTQKEILAEEFTNVELEPHISIVDYNLSVKNSIGLTIEGYNAMISVQARIIYQSKMSILPVSVYLEPESPERSFAQHSTMGVSLEASSSFTKGKVWEILSDMRQANVVPGCITFEMWLYIFGRLHQAFAVRKIQLRLYSYQVPMRNETLLILLDALTETKASEKAMNAALGKYSDRFKQSLGSPLQTAWIKYWIIQDRPGASWKILDKLIAKKSKLNYPTAAMLIQAGYDHHSGAPKITRNLLGGVLKSQLLSGNTELHPDIWCTLIRSYGDYSGDDSYPLVVSSYNVLITILFPAWKNRGFYGIGKDSRFICDMPTQECVAYALGRTFNTTLSPEFFGPNGPSGGLVESLVEKFMSGWLDADGSVEDLKTHVAEIMNPQQPTISAEIPFVTAEAVVDVGDVAPADTAFYKKS</sequence>
<protein>
    <submittedName>
        <fullName evidence="2">Uncharacterized protein</fullName>
    </submittedName>
</protein>
<feature type="compositionally biased region" description="Basic and acidic residues" evidence="1">
    <location>
        <begin position="158"/>
        <end position="175"/>
    </location>
</feature>
<evidence type="ECO:0000313" key="2">
    <source>
        <dbReference type="EMBL" id="KAH6598558.1"/>
    </source>
</evidence>
<feature type="compositionally biased region" description="Low complexity" evidence="1">
    <location>
        <begin position="183"/>
        <end position="196"/>
    </location>
</feature>
<evidence type="ECO:0000256" key="1">
    <source>
        <dbReference type="SAM" id="MobiDB-lite"/>
    </source>
</evidence>
<dbReference type="EMBL" id="JAFCIX010000102">
    <property type="protein sequence ID" value="KAH6598558.1"/>
    <property type="molecule type" value="Genomic_DNA"/>
</dbReference>
<dbReference type="Proteomes" id="UP001648503">
    <property type="component" value="Unassembled WGS sequence"/>
</dbReference>
<evidence type="ECO:0000313" key="3">
    <source>
        <dbReference type="Proteomes" id="UP001648503"/>
    </source>
</evidence>
<feature type="compositionally biased region" description="Polar residues" evidence="1">
    <location>
        <begin position="37"/>
        <end position="46"/>
    </location>
</feature>
<proteinExistence type="predicted"/>
<gene>
    <name evidence="2" type="ORF">BASA50_003597</name>
</gene>
<accession>A0ABQ8FHX3</accession>